<dbReference type="AlphaFoldDB" id="A0A362WZK1"/>
<evidence type="ECO:0000256" key="1">
    <source>
        <dbReference type="SAM" id="SignalP"/>
    </source>
</evidence>
<accession>A0A362WZK1</accession>
<gene>
    <name evidence="2" type="ORF">CLV33_106210</name>
</gene>
<keyword evidence="1" id="KW-0732">Signal</keyword>
<evidence type="ECO:0000313" key="3">
    <source>
        <dbReference type="Proteomes" id="UP000251545"/>
    </source>
</evidence>
<dbReference type="InterPro" id="IPR011050">
    <property type="entry name" value="Pectin_lyase_fold/virulence"/>
</dbReference>
<name>A0A362WZK1_9FLAO</name>
<dbReference type="RefSeq" id="WP_105474071.1">
    <property type="nucleotide sequence ID" value="NZ_PVEO01000006.1"/>
</dbReference>
<proteinExistence type="predicted"/>
<comment type="caution">
    <text evidence="2">The sequence shown here is derived from an EMBL/GenBank/DDBJ whole genome shotgun (WGS) entry which is preliminary data.</text>
</comment>
<dbReference type="SUPFAM" id="SSF51126">
    <property type="entry name" value="Pectin lyase-like"/>
    <property type="match status" value="1"/>
</dbReference>
<sequence length="349" mass="37284">MKTSILLKQLLFCFLFSASTLLYAQTTHIVNNNVGTDADFTDLQAAIDAAANGDIIHVQQSSTSYGNITLNKELTIIGRSHSDASYSSEVGTINLAEGCSNSTIKGLQTGTITEPFVSGATHAIENLVLQDNRVSQISNLGLYGTFNNMLIQGNVIDSGLNIAAKTSNVLITNNLINGSSVSLSMVDTLLFTNNVLSYFFGVSITNDTSDLLNVSNCIFILENGSFDATVNLSSGSGSIQATNCITYNYNSTRNYTFATGSNITLTNNQENIDPLFVDRATLGDGSFSPELYNLNLQGSSTVVDDGLYQNYNFKPLGTPTGLPSIKIDTYSPTVPKNSDLTVTISAKTN</sequence>
<reference evidence="2 3" key="1">
    <citation type="submission" date="2018-02" db="EMBL/GenBank/DDBJ databases">
        <title>Genomic Encyclopedia of Archaeal and Bacterial Type Strains, Phase II (KMG-II): from individual species to whole genera.</title>
        <authorList>
            <person name="Goeker M."/>
        </authorList>
    </citation>
    <scope>NUCLEOTIDE SEQUENCE [LARGE SCALE GENOMIC DNA]</scope>
    <source>
        <strain evidence="2 3">DSM 21165</strain>
    </source>
</reference>
<evidence type="ECO:0000313" key="2">
    <source>
        <dbReference type="EMBL" id="PQV47890.1"/>
    </source>
</evidence>
<feature type="chain" id="PRO_5016999888" evidence="1">
    <location>
        <begin position="25"/>
        <end position="349"/>
    </location>
</feature>
<dbReference type="EMBL" id="PVEO01000006">
    <property type="protein sequence ID" value="PQV47890.1"/>
    <property type="molecule type" value="Genomic_DNA"/>
</dbReference>
<protein>
    <submittedName>
        <fullName evidence="2">Uncharacterized protein</fullName>
    </submittedName>
</protein>
<feature type="signal peptide" evidence="1">
    <location>
        <begin position="1"/>
        <end position="24"/>
    </location>
</feature>
<organism evidence="2 3">
    <name type="scientific">Jejuia pallidilutea</name>
    <dbReference type="NCBI Taxonomy" id="504487"/>
    <lineage>
        <taxon>Bacteria</taxon>
        <taxon>Pseudomonadati</taxon>
        <taxon>Bacteroidota</taxon>
        <taxon>Flavobacteriia</taxon>
        <taxon>Flavobacteriales</taxon>
        <taxon>Flavobacteriaceae</taxon>
        <taxon>Jejuia</taxon>
    </lineage>
</organism>
<dbReference type="Proteomes" id="UP000251545">
    <property type="component" value="Unassembled WGS sequence"/>
</dbReference>